<reference evidence="2" key="1">
    <citation type="submission" date="2016-01" db="EMBL/GenBank/DDBJ databases">
        <authorList>
            <person name="Mitreva M."/>
            <person name="Pepin K.H."/>
            <person name="Mihindukulasuriya K.A."/>
            <person name="Fulton R."/>
            <person name="Fronick C."/>
            <person name="O'Laughlin M."/>
            <person name="Miner T."/>
            <person name="Herter B."/>
            <person name="Rosa B.A."/>
            <person name="Cordes M."/>
            <person name="Tomlinson C."/>
            <person name="Wollam A."/>
            <person name="Palsikar V.B."/>
            <person name="Mardis E.R."/>
            <person name="Wilson R.K."/>
        </authorList>
    </citation>
    <scope>NUCLEOTIDE SEQUENCE [LARGE SCALE GENOMIC DNA]</scope>
    <source>
        <strain evidence="2">KA00683</strain>
    </source>
</reference>
<keyword evidence="2" id="KW-1185">Reference proteome</keyword>
<evidence type="ECO:0000313" key="1">
    <source>
        <dbReference type="EMBL" id="KXB76034.1"/>
    </source>
</evidence>
<evidence type="ECO:0000313" key="2">
    <source>
        <dbReference type="Proteomes" id="UP000070224"/>
    </source>
</evidence>
<proteinExistence type="predicted"/>
<comment type="caution">
    <text evidence="1">The sequence shown here is derived from an EMBL/GenBank/DDBJ whole genome shotgun (WGS) entry which is preliminary data.</text>
</comment>
<sequence>MEDRYRYDLSIEVVGIYQRRGGVGMVLTQRLSEPVREGSESLLSVSAVLAHIDMYSEGA</sequence>
<name>A0A134B7W8_9PORP</name>
<accession>A0A134B7W8</accession>
<dbReference type="Proteomes" id="UP000070224">
    <property type="component" value="Unassembled WGS sequence"/>
</dbReference>
<protein>
    <submittedName>
        <fullName evidence="1">Uncharacterized protein</fullName>
    </submittedName>
</protein>
<organism evidence="1 2">
    <name type="scientific">Porphyromonas somerae</name>
    <dbReference type="NCBI Taxonomy" id="322095"/>
    <lineage>
        <taxon>Bacteria</taxon>
        <taxon>Pseudomonadati</taxon>
        <taxon>Bacteroidota</taxon>
        <taxon>Bacteroidia</taxon>
        <taxon>Bacteroidales</taxon>
        <taxon>Porphyromonadaceae</taxon>
        <taxon>Porphyromonas</taxon>
    </lineage>
</organism>
<dbReference type="EMBL" id="LSDK01000080">
    <property type="protein sequence ID" value="KXB76034.1"/>
    <property type="molecule type" value="Genomic_DNA"/>
</dbReference>
<dbReference type="AlphaFoldDB" id="A0A134B7W8"/>
<dbReference type="PATRIC" id="fig|322095.3.peg.1182"/>
<gene>
    <name evidence="1" type="ORF">HMPREF3185_01196</name>
</gene>
<dbReference type="STRING" id="322095.HMPREF3185_01196"/>